<dbReference type="OrthoDB" id="2640446at2759"/>
<evidence type="ECO:0000313" key="13">
    <source>
        <dbReference type="Proteomes" id="UP000799118"/>
    </source>
</evidence>
<evidence type="ECO:0000256" key="8">
    <source>
        <dbReference type="ARBA" id="ARBA00022918"/>
    </source>
</evidence>
<dbReference type="AlphaFoldDB" id="A0A6A4GGL0"/>
<evidence type="ECO:0000256" key="4">
    <source>
        <dbReference type="ARBA" id="ARBA00022759"/>
    </source>
</evidence>
<proteinExistence type="predicted"/>
<dbReference type="GO" id="GO:0046872">
    <property type="term" value="F:metal ion binding"/>
    <property type="evidence" value="ECO:0007669"/>
    <property type="project" value="UniProtKB-KW"/>
</dbReference>
<dbReference type="GO" id="GO:0015074">
    <property type="term" value="P:DNA integration"/>
    <property type="evidence" value="ECO:0007669"/>
    <property type="project" value="UniProtKB-KW"/>
</dbReference>
<evidence type="ECO:0000256" key="3">
    <source>
        <dbReference type="ARBA" id="ARBA00022723"/>
    </source>
</evidence>
<evidence type="ECO:0000256" key="1">
    <source>
        <dbReference type="ARBA" id="ARBA00022695"/>
    </source>
</evidence>
<keyword evidence="3" id="KW-0479">Metal-binding</keyword>
<dbReference type="InterPro" id="IPR012337">
    <property type="entry name" value="RNaseH-like_sf"/>
</dbReference>
<keyword evidence="9" id="KW-0239">DNA-directed DNA polymerase</keyword>
<organism evidence="12 13">
    <name type="scientific">Gymnopus androsaceus JB14</name>
    <dbReference type="NCBI Taxonomy" id="1447944"/>
    <lineage>
        <taxon>Eukaryota</taxon>
        <taxon>Fungi</taxon>
        <taxon>Dikarya</taxon>
        <taxon>Basidiomycota</taxon>
        <taxon>Agaricomycotina</taxon>
        <taxon>Agaricomycetes</taxon>
        <taxon>Agaricomycetidae</taxon>
        <taxon>Agaricales</taxon>
        <taxon>Marasmiineae</taxon>
        <taxon>Omphalotaceae</taxon>
        <taxon>Gymnopus</taxon>
    </lineage>
</organism>
<dbReference type="GO" id="GO:0006310">
    <property type="term" value="P:DNA recombination"/>
    <property type="evidence" value="ECO:0007669"/>
    <property type="project" value="UniProtKB-KW"/>
</dbReference>
<keyword evidence="4" id="KW-0255">Endonuclease</keyword>
<keyword evidence="13" id="KW-1185">Reference proteome</keyword>
<accession>A0A6A4GGL0</accession>
<keyword evidence="9" id="KW-0808">Transferase</keyword>
<name>A0A6A4GGL0_9AGAR</name>
<dbReference type="Gene3D" id="3.30.420.10">
    <property type="entry name" value="Ribonuclease H-like superfamily/Ribonuclease H"/>
    <property type="match status" value="1"/>
</dbReference>
<dbReference type="PANTHER" id="PTHR42648:SF11">
    <property type="entry name" value="TRANSPOSON TY4-P GAG-POL POLYPROTEIN"/>
    <property type="match status" value="1"/>
</dbReference>
<evidence type="ECO:0000256" key="9">
    <source>
        <dbReference type="ARBA" id="ARBA00022932"/>
    </source>
</evidence>
<dbReference type="GO" id="GO:0003676">
    <property type="term" value="F:nucleic acid binding"/>
    <property type="evidence" value="ECO:0007669"/>
    <property type="project" value="InterPro"/>
</dbReference>
<dbReference type="GO" id="GO:0016787">
    <property type="term" value="F:hydrolase activity"/>
    <property type="evidence" value="ECO:0007669"/>
    <property type="project" value="UniProtKB-KW"/>
</dbReference>
<evidence type="ECO:0000256" key="10">
    <source>
        <dbReference type="ARBA" id="ARBA00023172"/>
    </source>
</evidence>
<evidence type="ECO:0000256" key="11">
    <source>
        <dbReference type="SAM" id="MobiDB-lite"/>
    </source>
</evidence>
<dbReference type="GO" id="GO:0003964">
    <property type="term" value="F:RNA-directed DNA polymerase activity"/>
    <property type="evidence" value="ECO:0007669"/>
    <property type="project" value="UniProtKB-KW"/>
</dbReference>
<dbReference type="PANTHER" id="PTHR42648">
    <property type="entry name" value="TRANSPOSASE, PUTATIVE-RELATED"/>
    <property type="match status" value="1"/>
</dbReference>
<keyword evidence="8" id="KW-0695">RNA-directed DNA polymerase</keyword>
<feature type="region of interest" description="Disordered" evidence="11">
    <location>
        <begin position="132"/>
        <end position="167"/>
    </location>
</feature>
<dbReference type="GO" id="GO:0004519">
    <property type="term" value="F:endonuclease activity"/>
    <property type="evidence" value="ECO:0007669"/>
    <property type="project" value="UniProtKB-KW"/>
</dbReference>
<keyword evidence="1" id="KW-0548">Nucleotidyltransferase</keyword>
<dbReference type="GO" id="GO:0003887">
    <property type="term" value="F:DNA-directed DNA polymerase activity"/>
    <property type="evidence" value="ECO:0007669"/>
    <property type="project" value="UniProtKB-KW"/>
</dbReference>
<dbReference type="Proteomes" id="UP000799118">
    <property type="component" value="Unassembled WGS sequence"/>
</dbReference>
<evidence type="ECO:0008006" key="14">
    <source>
        <dbReference type="Google" id="ProtNLM"/>
    </source>
</evidence>
<evidence type="ECO:0000256" key="2">
    <source>
        <dbReference type="ARBA" id="ARBA00022722"/>
    </source>
</evidence>
<reference evidence="12" key="1">
    <citation type="journal article" date="2019" name="Environ. Microbiol.">
        <title>Fungal ecological strategies reflected in gene transcription - a case study of two litter decomposers.</title>
        <authorList>
            <person name="Barbi F."/>
            <person name="Kohler A."/>
            <person name="Barry K."/>
            <person name="Baskaran P."/>
            <person name="Daum C."/>
            <person name="Fauchery L."/>
            <person name="Ihrmark K."/>
            <person name="Kuo A."/>
            <person name="LaButti K."/>
            <person name="Lipzen A."/>
            <person name="Morin E."/>
            <person name="Grigoriev I.V."/>
            <person name="Henrissat B."/>
            <person name="Lindahl B."/>
            <person name="Martin F."/>
        </authorList>
    </citation>
    <scope>NUCLEOTIDE SEQUENCE</scope>
    <source>
        <strain evidence="12">JB14</strain>
    </source>
</reference>
<keyword evidence="7" id="KW-0229">DNA integration</keyword>
<feature type="compositionally biased region" description="Polar residues" evidence="11">
    <location>
        <begin position="137"/>
        <end position="151"/>
    </location>
</feature>
<protein>
    <recommendedName>
        <fullName evidence="14">Copia protein</fullName>
    </recommendedName>
</protein>
<keyword evidence="10" id="KW-0233">DNA recombination</keyword>
<evidence type="ECO:0000313" key="12">
    <source>
        <dbReference type="EMBL" id="KAE9384759.1"/>
    </source>
</evidence>
<dbReference type="InterPro" id="IPR036397">
    <property type="entry name" value="RNaseH_sf"/>
</dbReference>
<dbReference type="EMBL" id="ML770086">
    <property type="protein sequence ID" value="KAE9384759.1"/>
    <property type="molecule type" value="Genomic_DNA"/>
</dbReference>
<evidence type="ECO:0000256" key="7">
    <source>
        <dbReference type="ARBA" id="ARBA00022908"/>
    </source>
</evidence>
<dbReference type="InterPro" id="IPR039537">
    <property type="entry name" value="Retrotran_Ty1/copia-like"/>
</dbReference>
<sequence length="167" mass="18860">MLHDAKLPKTLWGECIRHAVWLKNRTLTKVLQGKTPYEVAFKRKPNLANVPDWGAKVFVSKKSKSKLLVHARIGRWVGFNDDVEDFEVSKGHRIYWEDSRSVTVERTVVFRKDEGKVRGFIEVEEEGVEVGIEGEGSVNNPNNPANAHISNSPTSPETPRSESLEPV</sequence>
<keyword evidence="5" id="KW-0378">Hydrolase</keyword>
<keyword evidence="6" id="KW-0460">Magnesium</keyword>
<gene>
    <name evidence="12" type="ORF">BT96DRAFT_841776</name>
</gene>
<evidence type="ECO:0000256" key="6">
    <source>
        <dbReference type="ARBA" id="ARBA00022842"/>
    </source>
</evidence>
<evidence type="ECO:0000256" key="5">
    <source>
        <dbReference type="ARBA" id="ARBA00022801"/>
    </source>
</evidence>
<keyword evidence="2" id="KW-0540">Nuclease</keyword>
<dbReference type="SUPFAM" id="SSF53098">
    <property type="entry name" value="Ribonuclease H-like"/>
    <property type="match status" value="1"/>
</dbReference>